<dbReference type="GO" id="GO:0000973">
    <property type="term" value="P:post-transcriptional tethering of RNA polymerase II gene DNA at nuclear periphery"/>
    <property type="evidence" value="ECO:0007669"/>
    <property type="project" value="TreeGrafter"/>
</dbReference>
<dbReference type="GO" id="GO:0006606">
    <property type="term" value="P:protein import into nucleus"/>
    <property type="evidence" value="ECO:0007669"/>
    <property type="project" value="TreeGrafter"/>
</dbReference>
<evidence type="ECO:0000256" key="5">
    <source>
        <dbReference type="ARBA" id="ARBA00023132"/>
    </source>
</evidence>
<dbReference type="GO" id="GO:0031080">
    <property type="term" value="C:nuclear pore outer ring"/>
    <property type="evidence" value="ECO:0007669"/>
    <property type="project" value="TreeGrafter"/>
</dbReference>
<comment type="similarity">
    <text evidence="7">Belongs to the nucleoporin Nup84/Nup107 family.</text>
</comment>
<gene>
    <name evidence="9" type="ORF">TD95_001910</name>
</gene>
<evidence type="ECO:0000256" key="6">
    <source>
        <dbReference type="ARBA" id="ARBA00023242"/>
    </source>
</evidence>
<dbReference type="GO" id="GO:0006406">
    <property type="term" value="P:mRNA export from nucleus"/>
    <property type="evidence" value="ECO:0007669"/>
    <property type="project" value="TreeGrafter"/>
</dbReference>
<comment type="subunit">
    <text evidence="7">Part of the nuclear pore complex (NPC).</text>
</comment>
<dbReference type="Pfam" id="PF04121">
    <property type="entry name" value="Nup84_Nup100"/>
    <property type="match status" value="1"/>
</dbReference>
<dbReference type="Gene3D" id="1.20.190.50">
    <property type="match status" value="1"/>
</dbReference>
<dbReference type="OrthoDB" id="3098at2759"/>
<accession>A0A0F4ZJ40</accession>
<dbReference type="GO" id="GO:0031965">
    <property type="term" value="C:nuclear membrane"/>
    <property type="evidence" value="ECO:0007669"/>
    <property type="project" value="UniProtKB-SubCell"/>
</dbReference>
<evidence type="ECO:0000256" key="7">
    <source>
        <dbReference type="RuleBase" id="RU365072"/>
    </source>
</evidence>
<keyword evidence="4 7" id="KW-0811">Translocation</keyword>
<feature type="compositionally biased region" description="Basic and acidic residues" evidence="8">
    <location>
        <begin position="57"/>
        <end position="67"/>
    </location>
</feature>
<comment type="subcellular location">
    <subcellularLocation>
        <location evidence="7">Nucleus</location>
        <location evidence="7">Nuclear pore complex</location>
    </subcellularLocation>
    <subcellularLocation>
        <location evidence="7">Nucleus membrane</location>
    </subcellularLocation>
</comment>
<evidence type="ECO:0000256" key="8">
    <source>
        <dbReference type="SAM" id="MobiDB-lite"/>
    </source>
</evidence>
<dbReference type="AlphaFoldDB" id="A0A0F4ZJ40"/>
<keyword evidence="10" id="KW-1185">Reference proteome</keyword>
<evidence type="ECO:0000256" key="1">
    <source>
        <dbReference type="ARBA" id="ARBA00022448"/>
    </source>
</evidence>
<dbReference type="PANTHER" id="PTHR13003:SF2">
    <property type="entry name" value="NUCLEAR PORE COMPLEX PROTEIN NUP107"/>
    <property type="match status" value="1"/>
</dbReference>
<evidence type="ECO:0000256" key="2">
    <source>
        <dbReference type="ARBA" id="ARBA00022816"/>
    </source>
</evidence>
<feature type="compositionally biased region" description="Acidic residues" evidence="8">
    <location>
        <begin position="82"/>
        <end position="91"/>
    </location>
</feature>
<evidence type="ECO:0000256" key="4">
    <source>
        <dbReference type="ARBA" id="ARBA00023010"/>
    </source>
</evidence>
<feature type="region of interest" description="Disordered" evidence="8">
    <location>
        <begin position="56"/>
        <end position="101"/>
    </location>
</feature>
<evidence type="ECO:0000313" key="10">
    <source>
        <dbReference type="Proteomes" id="UP000033483"/>
    </source>
</evidence>
<keyword evidence="7" id="KW-0472">Membrane</keyword>
<dbReference type="EMBL" id="LAEV01000467">
    <property type="protein sequence ID" value="KKA30210.1"/>
    <property type="molecule type" value="Genomic_DNA"/>
</dbReference>
<keyword evidence="5 7" id="KW-0906">Nuclear pore complex</keyword>
<dbReference type="PANTHER" id="PTHR13003">
    <property type="entry name" value="NUP107-RELATED"/>
    <property type="match status" value="1"/>
</dbReference>
<dbReference type="InterPro" id="IPR007252">
    <property type="entry name" value="Nup84/Nup107"/>
</dbReference>
<organism evidence="9 10">
    <name type="scientific">Thielaviopsis punctulata</name>
    <dbReference type="NCBI Taxonomy" id="72032"/>
    <lineage>
        <taxon>Eukaryota</taxon>
        <taxon>Fungi</taxon>
        <taxon>Dikarya</taxon>
        <taxon>Ascomycota</taxon>
        <taxon>Pezizomycotina</taxon>
        <taxon>Sordariomycetes</taxon>
        <taxon>Hypocreomycetidae</taxon>
        <taxon>Microascales</taxon>
        <taxon>Ceratocystidaceae</taxon>
        <taxon>Thielaviopsis</taxon>
    </lineage>
</organism>
<name>A0A0F4ZJ40_9PEZI</name>
<evidence type="ECO:0000256" key="3">
    <source>
        <dbReference type="ARBA" id="ARBA00022927"/>
    </source>
</evidence>
<evidence type="ECO:0000313" key="9">
    <source>
        <dbReference type="EMBL" id="KKA30210.1"/>
    </source>
</evidence>
<keyword evidence="6 7" id="KW-0539">Nucleus</keyword>
<comment type="caution">
    <text evidence="9">The sequence shown here is derived from an EMBL/GenBank/DDBJ whole genome shotgun (WGS) entry which is preliminary data.</text>
</comment>
<dbReference type="Gene3D" id="1.10.3450.20">
    <property type="match status" value="1"/>
</dbReference>
<protein>
    <recommendedName>
        <fullName evidence="7">Nuclear pore complex protein</fullName>
    </recommendedName>
</protein>
<proteinExistence type="inferred from homology"/>
<keyword evidence="1 7" id="KW-0813">Transport</keyword>
<sequence>MEVAAFSPNTVGPEVEFFANKLDECLDLQRTALSVAKKRDGILRMVNSYYTYAADQAARHRPSDSRASKLLRSSTPAHSEPDTEPDTEIMDVDTAGSDSHKHWEHEAQTWDLLRRLLPLRYPEPAGSRKATRSSTFRQSLGSTTRQNAWDEFLLSDPSAVERRAVLQWLQNNAASSGPDISELVQELQQQADRGDIIAHGWIHTRSAIKRQKMLLTLTRATVLDPADAATTDALRTAAGSPLVTQLDPDAVTRQGRKLQPQDEYFERAVWRGCFELLRRGSTMETLRDWCAERTEAWRAVSMSALPLPGVDADKPLHGPASIALWRRMCYATARNGGVDDYERAVYGLLAGDIPSVEKVCASWDDVLFANYNALLRSQFDHFALSMCGPEAAASLTQTFASFDAVQYHGDAATLEKRLIKAMEANPLTGAEAKTPNKVLQGAVLARDLESYFVDQGLALACNALGGPDADILLTGGLNTLQVDTSKVFDSDQMHGLRLASHVYIVCNMLDKLLDTSYNSTGDSARKDVQGNVVVAYLNMISNAQMEELMPMYCSTLAGDRQYQVLSRHLLKITDTESRLAALNIIRRSGLDVLKFVSMQPALHLDALVKTAFPAAADFNIMLDAEPQVDSGRSMKIDFMGSPDDVPERHMDLIRSVEWLLLVDEAWPEVLSKASQVYKYFLSMYYYALEEEEEEGKGKLTRTENMHLASARALLASVSFDDFFKTRAAKFDLDIDTTVAYNPEDTEFWAAHLGEDPDFTLLKKTTTDARNFRDLAALVKSLDYIETVNSLRWIIEDRCRKQQPTHDLWTEVAKNVKQCRESIEPVINGWLLKSIEENDKDLEIIRALFLPETVLAWVTTLHFASSHLGKDYLLESLDLAAVIADGRSDVADAFVTAGRMTELVQAFTACSKALAVSTKEKKTGPASKRLRESGWSRDLWSV</sequence>
<reference evidence="9 10" key="1">
    <citation type="submission" date="2015-03" db="EMBL/GenBank/DDBJ databases">
        <authorList>
            <person name="Radwan O."/>
            <person name="Al-Naeli F.A."/>
            <person name="Rendon G.A."/>
            <person name="Fields C."/>
        </authorList>
    </citation>
    <scope>NUCLEOTIDE SEQUENCE [LARGE SCALE GENOMIC DNA]</scope>
    <source>
        <strain evidence="9">CR-DP1</strain>
    </source>
</reference>
<comment type="function">
    <text evidence="7">Functions as a component of the nuclear pore complex (NPC).</text>
</comment>
<keyword evidence="3" id="KW-0653">Protein transport</keyword>
<dbReference type="GO" id="GO:0017056">
    <property type="term" value="F:structural constituent of nuclear pore"/>
    <property type="evidence" value="ECO:0007669"/>
    <property type="project" value="UniProtKB-UniRule"/>
</dbReference>
<dbReference type="Proteomes" id="UP000033483">
    <property type="component" value="Unassembled WGS sequence"/>
</dbReference>
<keyword evidence="2" id="KW-0509">mRNA transport</keyword>